<evidence type="ECO:0000256" key="1">
    <source>
        <dbReference type="SAM" id="SignalP"/>
    </source>
</evidence>
<protein>
    <recommendedName>
        <fullName evidence="2">Fibrinogen C-terminal domain-containing protein</fullName>
    </recommendedName>
</protein>
<dbReference type="EnsemblMetazoa" id="AALB001093-RA">
    <property type="protein sequence ID" value="AALB001093-PA"/>
    <property type="gene ID" value="AALB001093"/>
</dbReference>
<dbReference type="SUPFAM" id="SSF56496">
    <property type="entry name" value="Fibrinogen C-terminal domain-like"/>
    <property type="match status" value="1"/>
</dbReference>
<dbReference type="InterPro" id="IPR050373">
    <property type="entry name" value="Fibrinogen_C-term_domain"/>
</dbReference>
<dbReference type="PROSITE" id="PS51406">
    <property type="entry name" value="FIBRINOGEN_C_2"/>
    <property type="match status" value="1"/>
</dbReference>
<evidence type="ECO:0000313" key="3">
    <source>
        <dbReference type="EnsemblMetazoa" id="AALB001093-PA"/>
    </source>
</evidence>
<evidence type="ECO:0000313" key="4">
    <source>
        <dbReference type="Proteomes" id="UP000069272"/>
    </source>
</evidence>
<dbReference type="Gene3D" id="3.90.215.10">
    <property type="entry name" value="Gamma Fibrinogen, chain A, domain 1"/>
    <property type="match status" value="1"/>
</dbReference>
<dbReference type="AlphaFoldDB" id="A0A8W7JBM4"/>
<dbReference type="GO" id="GO:0005615">
    <property type="term" value="C:extracellular space"/>
    <property type="evidence" value="ECO:0007669"/>
    <property type="project" value="TreeGrafter"/>
</dbReference>
<dbReference type="CDD" id="cd00087">
    <property type="entry name" value="FReD"/>
    <property type="match status" value="1"/>
</dbReference>
<accession>A0A8W7JBM4</accession>
<reference evidence="3 4" key="1">
    <citation type="journal article" date="2017" name="G3 (Bethesda)">
        <title>The Physical Genome Mapping of Anopheles albimanus Corrected Scaffold Misassemblies and Identified Interarm Rearrangements in Genus Anopheles.</title>
        <authorList>
            <person name="Artemov G.N."/>
            <person name="Peery A.N."/>
            <person name="Jiang X."/>
            <person name="Tu Z."/>
            <person name="Stegniy V.N."/>
            <person name="Sharakhova M.V."/>
            <person name="Sharakhov I.V."/>
        </authorList>
    </citation>
    <scope>NUCLEOTIDE SEQUENCE [LARGE SCALE GENOMIC DNA]</scope>
    <source>
        <strain evidence="3 4">ALBI9_A</strain>
    </source>
</reference>
<evidence type="ECO:0000259" key="2">
    <source>
        <dbReference type="PROSITE" id="PS51406"/>
    </source>
</evidence>
<dbReference type="InterPro" id="IPR036056">
    <property type="entry name" value="Fibrinogen-like_C"/>
</dbReference>
<name>A0A8W7JBM4_ANOAL</name>
<dbReference type="InterPro" id="IPR002181">
    <property type="entry name" value="Fibrinogen_a/b/g_C_dom"/>
</dbReference>
<dbReference type="RefSeq" id="XP_035773811.1">
    <property type="nucleotide sequence ID" value="XM_035917918.1"/>
</dbReference>
<organism evidence="3 4">
    <name type="scientific">Anopheles albimanus</name>
    <name type="common">New world malaria mosquito</name>
    <dbReference type="NCBI Taxonomy" id="7167"/>
    <lineage>
        <taxon>Eukaryota</taxon>
        <taxon>Metazoa</taxon>
        <taxon>Ecdysozoa</taxon>
        <taxon>Arthropoda</taxon>
        <taxon>Hexapoda</taxon>
        <taxon>Insecta</taxon>
        <taxon>Pterygota</taxon>
        <taxon>Neoptera</taxon>
        <taxon>Endopterygota</taxon>
        <taxon>Diptera</taxon>
        <taxon>Nematocera</taxon>
        <taxon>Culicoidea</taxon>
        <taxon>Culicidae</taxon>
        <taxon>Anophelinae</taxon>
        <taxon>Anopheles</taxon>
    </lineage>
</organism>
<dbReference type="SMART" id="SM00186">
    <property type="entry name" value="FBG"/>
    <property type="match status" value="1"/>
</dbReference>
<feature type="signal peptide" evidence="1">
    <location>
        <begin position="1"/>
        <end position="19"/>
    </location>
</feature>
<dbReference type="GeneID" id="118456824"/>
<sequence>MKITISCILFCSLCAGATDKRIENTNGILKARVAEEISGFGLEILLTKMNYIDRNLLELKLKLDQQSELMESIKALHEKTLAITTTTTTTTTTTRKPKIAPYISCKDVPYSVSGVYLIRINNASAPLKVYCEMEKYGGGWIVMQHRFDGSVDFYRNWADYRDGFGELESEFWIGLERIHQLTTARTHELIVELKDFSGDYGYARYNAFQIGSESDQYTLKTLGTCSGTAGDGLKKHVGLKFSTNDRDNDAYSNINYANYFQTGWWHYEIGSNLNGPYTNKNGWISIWWYYFKHDFRGLSFSRMMIREL</sequence>
<dbReference type="InterPro" id="IPR014716">
    <property type="entry name" value="Fibrinogen_a/b/g_C_1"/>
</dbReference>
<dbReference type="PANTHER" id="PTHR19143">
    <property type="entry name" value="FIBRINOGEN/TENASCIN/ANGIOPOEITIN"/>
    <property type="match status" value="1"/>
</dbReference>
<dbReference type="PANTHER" id="PTHR19143:SF327">
    <property type="entry name" value="FI21813P1-RELATED"/>
    <property type="match status" value="1"/>
</dbReference>
<dbReference type="Proteomes" id="UP000069272">
    <property type="component" value="Chromosome 2L"/>
</dbReference>
<dbReference type="KEGG" id="aali:118456824"/>
<keyword evidence="4" id="KW-1185">Reference proteome</keyword>
<keyword evidence="1" id="KW-0732">Signal</keyword>
<reference evidence="3" key="2">
    <citation type="submission" date="2022-08" db="UniProtKB">
        <authorList>
            <consortium name="EnsemblMetazoa"/>
        </authorList>
    </citation>
    <scope>IDENTIFICATION</scope>
    <source>
        <strain evidence="3">STECLA/ALBI9_A</strain>
    </source>
</reference>
<proteinExistence type="predicted"/>
<dbReference type="Pfam" id="PF00147">
    <property type="entry name" value="Fibrinogen_C"/>
    <property type="match status" value="1"/>
</dbReference>
<feature type="chain" id="PRO_5036475787" description="Fibrinogen C-terminal domain-containing protein" evidence="1">
    <location>
        <begin position="20"/>
        <end position="308"/>
    </location>
</feature>
<dbReference type="OrthoDB" id="7743108at2759"/>
<feature type="domain" description="Fibrinogen C-terminal" evidence="2">
    <location>
        <begin position="96"/>
        <end position="308"/>
    </location>
</feature>
<dbReference type="NCBIfam" id="NF040941">
    <property type="entry name" value="GGGWT_bact"/>
    <property type="match status" value="1"/>
</dbReference>